<feature type="domain" description="HTH araC/xylS-type" evidence="4">
    <location>
        <begin position="185"/>
        <end position="283"/>
    </location>
</feature>
<dbReference type="InterPro" id="IPR014710">
    <property type="entry name" value="RmlC-like_jellyroll"/>
</dbReference>
<dbReference type="SUPFAM" id="SSF46689">
    <property type="entry name" value="Homeodomain-like"/>
    <property type="match status" value="1"/>
</dbReference>
<evidence type="ECO:0000313" key="6">
    <source>
        <dbReference type="Proteomes" id="UP000199679"/>
    </source>
</evidence>
<gene>
    <name evidence="5" type="ORF">SAMN05216490_4175</name>
</gene>
<proteinExistence type="predicted"/>
<dbReference type="PANTHER" id="PTHR43280">
    <property type="entry name" value="ARAC-FAMILY TRANSCRIPTIONAL REGULATOR"/>
    <property type="match status" value="1"/>
</dbReference>
<evidence type="ECO:0000256" key="1">
    <source>
        <dbReference type="ARBA" id="ARBA00023015"/>
    </source>
</evidence>
<keyword evidence="3" id="KW-0804">Transcription</keyword>
<dbReference type="InterPro" id="IPR009057">
    <property type="entry name" value="Homeodomain-like_sf"/>
</dbReference>
<dbReference type="Gene3D" id="1.10.10.60">
    <property type="entry name" value="Homeodomain-like"/>
    <property type="match status" value="1"/>
</dbReference>
<dbReference type="InterPro" id="IPR011051">
    <property type="entry name" value="RmlC_Cupin_sf"/>
</dbReference>
<dbReference type="GO" id="GO:0043565">
    <property type="term" value="F:sequence-specific DNA binding"/>
    <property type="evidence" value="ECO:0007669"/>
    <property type="project" value="InterPro"/>
</dbReference>
<evidence type="ECO:0000313" key="5">
    <source>
        <dbReference type="EMBL" id="SDT58608.1"/>
    </source>
</evidence>
<dbReference type="PANTHER" id="PTHR43280:SF32">
    <property type="entry name" value="TRANSCRIPTIONAL REGULATORY PROTEIN"/>
    <property type="match status" value="1"/>
</dbReference>
<evidence type="ECO:0000256" key="2">
    <source>
        <dbReference type="ARBA" id="ARBA00023125"/>
    </source>
</evidence>
<reference evidence="5 6" key="1">
    <citation type="submission" date="2016-10" db="EMBL/GenBank/DDBJ databases">
        <authorList>
            <person name="de Groot N.N."/>
        </authorList>
    </citation>
    <scope>NUCLEOTIDE SEQUENCE [LARGE SCALE GENOMIC DNA]</scope>
    <source>
        <strain evidence="5 6">MP1X4</strain>
    </source>
</reference>
<dbReference type="Pfam" id="PF12833">
    <property type="entry name" value="HTH_18"/>
    <property type="match status" value="1"/>
</dbReference>
<sequence length="289" mass="32791">MKRTEKPYTHILADKDIKDSFSINYWDARSFEAEPHYRSTYNRVFLIKAGEGGLQIDGTTYLISANDLFLISKGQVYNFNKGAVISGYEISFGDCFWEKAPASANNCKAVLFNNTTTDQQVAVSNADLTDLTVNFNHLHAEYVKDDYINKPDVLAAYLKIIMIKIANLNALLTKGSDSYENKLYREFLYLVNNKYQSTHEVADFARELGITTRKLTDLCNRCSGKGAKDIINGQLIAEAKRSLQFSAKTIKEVAYQLNFSTPDQFSHFFKKNTQLSPHQYRGNFAQIGM</sequence>
<keyword evidence="2 5" id="KW-0238">DNA-binding</keyword>
<accession>A0A1H2BKA4</accession>
<keyword evidence="1" id="KW-0805">Transcription regulation</keyword>
<keyword evidence="6" id="KW-1185">Reference proteome</keyword>
<dbReference type="RefSeq" id="WP_157682280.1">
    <property type="nucleotide sequence ID" value="NZ_LT629740.1"/>
</dbReference>
<dbReference type="AlphaFoldDB" id="A0A1H2BKA4"/>
<dbReference type="OrthoDB" id="931734at2"/>
<dbReference type="SUPFAM" id="SSF51182">
    <property type="entry name" value="RmlC-like cupins"/>
    <property type="match status" value="1"/>
</dbReference>
<dbReference type="InterPro" id="IPR018060">
    <property type="entry name" value="HTH_AraC"/>
</dbReference>
<organism evidence="5 6">
    <name type="scientific">Mucilaginibacter mallensis</name>
    <dbReference type="NCBI Taxonomy" id="652787"/>
    <lineage>
        <taxon>Bacteria</taxon>
        <taxon>Pseudomonadati</taxon>
        <taxon>Bacteroidota</taxon>
        <taxon>Sphingobacteriia</taxon>
        <taxon>Sphingobacteriales</taxon>
        <taxon>Sphingobacteriaceae</taxon>
        <taxon>Mucilaginibacter</taxon>
    </lineage>
</organism>
<dbReference type="EMBL" id="LT629740">
    <property type="protein sequence ID" value="SDT58608.1"/>
    <property type="molecule type" value="Genomic_DNA"/>
</dbReference>
<dbReference type="Gene3D" id="2.60.120.10">
    <property type="entry name" value="Jelly Rolls"/>
    <property type="match status" value="1"/>
</dbReference>
<name>A0A1H2BKA4_MUCMA</name>
<dbReference type="SMART" id="SM00342">
    <property type="entry name" value="HTH_ARAC"/>
    <property type="match status" value="1"/>
</dbReference>
<evidence type="ECO:0000259" key="4">
    <source>
        <dbReference type="PROSITE" id="PS01124"/>
    </source>
</evidence>
<evidence type="ECO:0000256" key="3">
    <source>
        <dbReference type="ARBA" id="ARBA00023163"/>
    </source>
</evidence>
<dbReference type="STRING" id="652787.SAMN05216490_4175"/>
<dbReference type="PROSITE" id="PS01124">
    <property type="entry name" value="HTH_ARAC_FAMILY_2"/>
    <property type="match status" value="1"/>
</dbReference>
<dbReference type="Proteomes" id="UP000199679">
    <property type="component" value="Chromosome I"/>
</dbReference>
<protein>
    <submittedName>
        <fullName evidence="5">AraC-type DNA-binding protein</fullName>
    </submittedName>
</protein>
<dbReference type="GO" id="GO:0003700">
    <property type="term" value="F:DNA-binding transcription factor activity"/>
    <property type="evidence" value="ECO:0007669"/>
    <property type="project" value="InterPro"/>
</dbReference>